<dbReference type="RefSeq" id="WP_220727833.1">
    <property type="nucleotide sequence ID" value="NZ_BPLM01000001.1"/>
</dbReference>
<keyword evidence="3" id="KW-1185">Reference proteome</keyword>
<dbReference type="EMBL" id="JAJIAO010000001">
    <property type="protein sequence ID" value="MCK8624122.1"/>
    <property type="molecule type" value="Genomic_DNA"/>
</dbReference>
<evidence type="ECO:0000256" key="1">
    <source>
        <dbReference type="SAM" id="Phobius"/>
    </source>
</evidence>
<dbReference type="Pfam" id="PF17255">
    <property type="entry name" value="EbsA"/>
    <property type="match status" value="1"/>
</dbReference>
<organism evidence="2 3">
    <name type="scientific">Apilactobacillus xinyiensis</name>
    <dbReference type="NCBI Taxonomy" id="2841032"/>
    <lineage>
        <taxon>Bacteria</taxon>
        <taxon>Bacillati</taxon>
        <taxon>Bacillota</taxon>
        <taxon>Bacilli</taxon>
        <taxon>Lactobacillales</taxon>
        <taxon>Lactobacillaceae</taxon>
        <taxon>Apilactobacillus</taxon>
    </lineage>
</organism>
<name>A0ABT0HZX0_9LACO</name>
<sequence>MIPQKRSFLYQPDMLNSIIYWSWVVALFFIGLTFWLEVTHFQWITLMFFIAFAFFTWCGIFFRKISINDQNIVVSTILNPQGSQININEISNVKSSKRKISFVFNNKKHEYLLPSNSIIEILSLIK</sequence>
<keyword evidence="1" id="KW-1133">Transmembrane helix</keyword>
<feature type="transmembrane region" description="Helical" evidence="1">
    <location>
        <begin position="42"/>
        <end position="62"/>
    </location>
</feature>
<comment type="caution">
    <text evidence="2">The sequence shown here is derived from an EMBL/GenBank/DDBJ whole genome shotgun (WGS) entry which is preliminary data.</text>
</comment>
<accession>A0ABT0HZX0</accession>
<proteinExistence type="predicted"/>
<gene>
    <name evidence="2" type="ORF">LNP07_01100</name>
</gene>
<dbReference type="Proteomes" id="UP001522905">
    <property type="component" value="Unassembled WGS sequence"/>
</dbReference>
<feature type="transmembrane region" description="Helical" evidence="1">
    <location>
        <begin position="18"/>
        <end position="36"/>
    </location>
</feature>
<dbReference type="InterPro" id="IPR020215">
    <property type="entry name" value="EbsA-like"/>
</dbReference>
<keyword evidence="1" id="KW-0472">Membrane</keyword>
<reference evidence="2 3" key="1">
    <citation type="submission" date="2021-11" db="EMBL/GenBank/DDBJ databases">
        <title>Comparative genomics of bee honey and flower isolates.</title>
        <authorList>
            <person name="Bechtner J.D."/>
            <person name="Gallus M.K."/>
            <person name="Ehrmann M."/>
        </authorList>
    </citation>
    <scope>NUCLEOTIDE SEQUENCE [LARGE SCALE GENOMIC DNA]</scope>
    <source>
        <strain evidence="2 3">M161</strain>
    </source>
</reference>
<evidence type="ECO:0000313" key="3">
    <source>
        <dbReference type="Proteomes" id="UP001522905"/>
    </source>
</evidence>
<protein>
    <submittedName>
        <fullName evidence="2">EbsA family protein</fullName>
    </submittedName>
</protein>
<evidence type="ECO:0000313" key="2">
    <source>
        <dbReference type="EMBL" id="MCK8624122.1"/>
    </source>
</evidence>
<keyword evidence="1" id="KW-0812">Transmembrane</keyword>